<proteinExistence type="predicted"/>
<dbReference type="AlphaFoldDB" id="A0A1R2BCG6"/>
<comment type="caution">
    <text evidence="2">The sequence shown here is derived from an EMBL/GenBank/DDBJ whole genome shotgun (WGS) entry which is preliminary data.</text>
</comment>
<feature type="coiled-coil region" evidence="1">
    <location>
        <begin position="352"/>
        <end position="379"/>
    </location>
</feature>
<dbReference type="OrthoDB" id="3549872at2759"/>
<dbReference type="Proteomes" id="UP000187209">
    <property type="component" value="Unassembled WGS sequence"/>
</dbReference>
<organism evidence="2 3">
    <name type="scientific">Stentor coeruleus</name>
    <dbReference type="NCBI Taxonomy" id="5963"/>
    <lineage>
        <taxon>Eukaryota</taxon>
        <taxon>Sar</taxon>
        <taxon>Alveolata</taxon>
        <taxon>Ciliophora</taxon>
        <taxon>Postciliodesmatophora</taxon>
        <taxon>Heterotrichea</taxon>
        <taxon>Heterotrichida</taxon>
        <taxon>Stentoridae</taxon>
        <taxon>Stentor</taxon>
    </lineage>
</organism>
<keyword evidence="3" id="KW-1185">Reference proteome</keyword>
<accession>A0A1R2BCG6</accession>
<reference evidence="2 3" key="1">
    <citation type="submission" date="2016-11" db="EMBL/GenBank/DDBJ databases">
        <title>The macronuclear genome of Stentor coeruleus: a giant cell with tiny introns.</title>
        <authorList>
            <person name="Slabodnick M."/>
            <person name="Ruby J.G."/>
            <person name="Reiff S.B."/>
            <person name="Swart E.C."/>
            <person name="Gosai S."/>
            <person name="Prabakaran S."/>
            <person name="Witkowska E."/>
            <person name="Larue G.E."/>
            <person name="Fisher S."/>
            <person name="Freeman R.M."/>
            <person name="Gunawardena J."/>
            <person name="Chu W."/>
            <person name="Stover N.A."/>
            <person name="Gregory B.D."/>
            <person name="Nowacki M."/>
            <person name="Derisi J."/>
            <person name="Roy S.W."/>
            <person name="Marshall W.F."/>
            <person name="Sood P."/>
        </authorList>
    </citation>
    <scope>NUCLEOTIDE SEQUENCE [LARGE SCALE GENOMIC DNA]</scope>
    <source>
        <strain evidence="2">WM001</strain>
    </source>
</reference>
<gene>
    <name evidence="2" type="ORF">SteCoe_26589</name>
</gene>
<feature type="coiled-coil region" evidence="1">
    <location>
        <begin position="544"/>
        <end position="631"/>
    </location>
</feature>
<dbReference type="EMBL" id="MPUH01000749">
    <property type="protein sequence ID" value="OMJ74466.1"/>
    <property type="molecule type" value="Genomic_DNA"/>
</dbReference>
<feature type="coiled-coil region" evidence="1">
    <location>
        <begin position="429"/>
        <end position="484"/>
    </location>
</feature>
<keyword evidence="1" id="KW-0175">Coiled coil</keyword>
<sequence length="659" mass="76944">MNHHSRQKFKNYSLDISSIPRRQYESPYYKQGSTKQPKPQVLYKSYNSSVSPSTKVFACHRPNSKSLSTSSSDFFSVLVSHMRRLDENFSLDLVEETPLTQALNCLIQAIDIIEQERGQGNANITEESDNYNENDKKTSKLEALLKAKEDKLIIAEAALAREKKALAREKENVKKMKEYYKKQEYEIQMQKAEIEIRERENDEKICCIKQRLEIENKEVEDKKREVEKDTIEVAAMKKKLEEFSSSLMEEREELEIERSKLFEKTLEIDKEIWKIESEKIILEEKQAMNNHLKAKIDEEMIQIETDRAELLKSKINLQSDVIKHTELLTNLESERISLSELQESLATEKFILSEEKSKLNQKEERISNILSQLDEEKHKILLDQPLSIIKNPFIQSNSLLSNSSDAKDPTFFLTKIESPKDKFISIEMLEELQNQMFSYSQEVENREKALENRSQTLSKKEKDLENKLIEVQALESSLLKAKNNLEEVSFSTIPKLETESQNIQYILADLQAKKSEIDLGYSQLQERILEFEKSKNDSFKSPDVNKLMQKIDKKNKKLQQREESLAQFEAQLQQEKDENLAHALFLQRAQKDFELEYTQKQAEIQLATKKLERLQAKLDDIISLINTKENQLLNLKSHLIQEKSKLPSLDYNNIKNSAN</sequence>
<protein>
    <submittedName>
        <fullName evidence="2">Uncharacterized protein</fullName>
    </submittedName>
</protein>
<evidence type="ECO:0000313" key="2">
    <source>
        <dbReference type="EMBL" id="OMJ74466.1"/>
    </source>
</evidence>
<feature type="coiled-coil region" evidence="1">
    <location>
        <begin position="145"/>
        <end position="302"/>
    </location>
</feature>
<evidence type="ECO:0000313" key="3">
    <source>
        <dbReference type="Proteomes" id="UP000187209"/>
    </source>
</evidence>
<evidence type="ECO:0000256" key="1">
    <source>
        <dbReference type="SAM" id="Coils"/>
    </source>
</evidence>
<name>A0A1R2BCG6_9CILI</name>